<dbReference type="EMBL" id="CAXDID020000399">
    <property type="protein sequence ID" value="CAL6087183.1"/>
    <property type="molecule type" value="Genomic_DNA"/>
</dbReference>
<organism evidence="1">
    <name type="scientific">Hexamita inflata</name>
    <dbReference type="NCBI Taxonomy" id="28002"/>
    <lineage>
        <taxon>Eukaryota</taxon>
        <taxon>Metamonada</taxon>
        <taxon>Diplomonadida</taxon>
        <taxon>Hexamitidae</taxon>
        <taxon>Hexamitinae</taxon>
        <taxon>Hexamita</taxon>
    </lineage>
</organism>
<proteinExistence type="predicted"/>
<dbReference type="AlphaFoldDB" id="A0AA86TJ33"/>
<sequence length="129" mass="15133">MMTLKLTQLIIQLKTTLSGTWSKQIFKMRSTNSPTIKLGKHQRTQQQAYRTGDISSTTFSHGGRTIFREQDKGYLPEMSQVKYYFWHAQTKYYSNSTKKDTEPQCTVLHKRGEYHQTVELLANMFKKSE</sequence>
<keyword evidence="3" id="KW-1185">Reference proteome</keyword>
<dbReference type="Proteomes" id="UP001642409">
    <property type="component" value="Unassembled WGS sequence"/>
</dbReference>
<reference evidence="2 3" key="2">
    <citation type="submission" date="2024-07" db="EMBL/GenBank/DDBJ databases">
        <authorList>
            <person name="Akdeniz Z."/>
        </authorList>
    </citation>
    <scope>NUCLEOTIDE SEQUENCE [LARGE SCALE GENOMIC DNA]</scope>
</reference>
<evidence type="ECO:0000313" key="2">
    <source>
        <dbReference type="EMBL" id="CAL6087183.1"/>
    </source>
</evidence>
<name>A0AA86TJ33_9EUKA</name>
<reference evidence="1" key="1">
    <citation type="submission" date="2023-06" db="EMBL/GenBank/DDBJ databases">
        <authorList>
            <person name="Kurt Z."/>
        </authorList>
    </citation>
    <scope>NUCLEOTIDE SEQUENCE</scope>
</reference>
<gene>
    <name evidence="2" type="ORF">HINF_LOCUS63523</name>
    <name evidence="1" type="ORF">HINF_LOCUS6436</name>
</gene>
<evidence type="ECO:0000313" key="3">
    <source>
        <dbReference type="Proteomes" id="UP001642409"/>
    </source>
</evidence>
<evidence type="ECO:0000313" key="1">
    <source>
        <dbReference type="EMBL" id="CAI9918791.1"/>
    </source>
</evidence>
<protein>
    <submittedName>
        <fullName evidence="2">Hypothetical_protein</fullName>
    </submittedName>
</protein>
<accession>A0AA86TJ33</accession>
<comment type="caution">
    <text evidence="1">The sequence shown here is derived from an EMBL/GenBank/DDBJ whole genome shotgun (WGS) entry which is preliminary data.</text>
</comment>
<dbReference type="EMBL" id="CATOUU010000167">
    <property type="protein sequence ID" value="CAI9918791.1"/>
    <property type="molecule type" value="Genomic_DNA"/>
</dbReference>